<proteinExistence type="predicted"/>
<evidence type="ECO:0000313" key="1">
    <source>
        <dbReference type="EMBL" id="KAH3895303.1"/>
    </source>
</evidence>
<sequence length="51" mass="5579">MEGEPKVKNIVALAEKVLPNTAPQGKDSIVRETEALRADWEAFVTALQKVS</sequence>
<dbReference type="EMBL" id="JAIWYP010000001">
    <property type="protein sequence ID" value="KAH3895303.1"/>
    <property type="molecule type" value="Genomic_DNA"/>
</dbReference>
<gene>
    <name evidence="1" type="ORF">DPMN_019464</name>
</gene>
<reference evidence="1" key="2">
    <citation type="submission" date="2020-11" db="EMBL/GenBank/DDBJ databases">
        <authorList>
            <person name="McCartney M.A."/>
            <person name="Auch B."/>
            <person name="Kono T."/>
            <person name="Mallez S."/>
            <person name="Becker A."/>
            <person name="Gohl D.M."/>
            <person name="Silverstein K.A.T."/>
            <person name="Koren S."/>
            <person name="Bechman K.B."/>
            <person name="Herman A."/>
            <person name="Abrahante J.E."/>
            <person name="Garbe J."/>
        </authorList>
    </citation>
    <scope>NUCLEOTIDE SEQUENCE</scope>
    <source>
        <strain evidence="1">Duluth1</strain>
        <tissue evidence="1">Whole animal</tissue>
    </source>
</reference>
<name>A0A9D4S9C1_DREPO</name>
<accession>A0A9D4S9C1</accession>
<evidence type="ECO:0000313" key="2">
    <source>
        <dbReference type="Proteomes" id="UP000828390"/>
    </source>
</evidence>
<organism evidence="1 2">
    <name type="scientific">Dreissena polymorpha</name>
    <name type="common">Zebra mussel</name>
    <name type="synonym">Mytilus polymorpha</name>
    <dbReference type="NCBI Taxonomy" id="45954"/>
    <lineage>
        <taxon>Eukaryota</taxon>
        <taxon>Metazoa</taxon>
        <taxon>Spiralia</taxon>
        <taxon>Lophotrochozoa</taxon>
        <taxon>Mollusca</taxon>
        <taxon>Bivalvia</taxon>
        <taxon>Autobranchia</taxon>
        <taxon>Heteroconchia</taxon>
        <taxon>Euheterodonta</taxon>
        <taxon>Imparidentia</taxon>
        <taxon>Neoheterodontei</taxon>
        <taxon>Myida</taxon>
        <taxon>Dreissenoidea</taxon>
        <taxon>Dreissenidae</taxon>
        <taxon>Dreissena</taxon>
    </lineage>
</organism>
<dbReference type="AlphaFoldDB" id="A0A9D4S9C1"/>
<dbReference type="Proteomes" id="UP000828390">
    <property type="component" value="Unassembled WGS sequence"/>
</dbReference>
<comment type="caution">
    <text evidence="1">The sequence shown here is derived from an EMBL/GenBank/DDBJ whole genome shotgun (WGS) entry which is preliminary data.</text>
</comment>
<keyword evidence="2" id="KW-1185">Reference proteome</keyword>
<protein>
    <submittedName>
        <fullName evidence="1">Uncharacterized protein</fullName>
    </submittedName>
</protein>
<reference evidence="1" key="1">
    <citation type="journal article" date="2019" name="bioRxiv">
        <title>The Genome of the Zebra Mussel, Dreissena polymorpha: A Resource for Invasive Species Research.</title>
        <authorList>
            <person name="McCartney M.A."/>
            <person name="Auch B."/>
            <person name="Kono T."/>
            <person name="Mallez S."/>
            <person name="Zhang Y."/>
            <person name="Obille A."/>
            <person name="Becker A."/>
            <person name="Abrahante J.E."/>
            <person name="Garbe J."/>
            <person name="Badalamenti J.P."/>
            <person name="Herman A."/>
            <person name="Mangelson H."/>
            <person name="Liachko I."/>
            <person name="Sullivan S."/>
            <person name="Sone E.D."/>
            <person name="Koren S."/>
            <person name="Silverstein K.A.T."/>
            <person name="Beckman K.B."/>
            <person name="Gohl D.M."/>
        </authorList>
    </citation>
    <scope>NUCLEOTIDE SEQUENCE</scope>
    <source>
        <strain evidence="1">Duluth1</strain>
        <tissue evidence="1">Whole animal</tissue>
    </source>
</reference>